<reference evidence="2" key="1">
    <citation type="submission" date="2023-07" db="EMBL/GenBank/DDBJ databases">
        <title>Zobellia barbeyronii sp. nov., a new marine flavobacterium, isolated from green and red algae.</title>
        <authorList>
            <person name="Nedashkovskaya O.I."/>
            <person name="Otstavnykh N."/>
            <person name="Zhukova N."/>
            <person name="Guzev K."/>
            <person name="Chausova V."/>
            <person name="Tekutyeva L."/>
            <person name="Mikhailov V."/>
            <person name="Isaeva M."/>
        </authorList>
    </citation>
    <scope>NUCLEOTIDE SEQUENCE [LARGE SCALE GENOMIC DNA]</scope>
    <source>
        <strain evidence="2">KMM 6746</strain>
    </source>
</reference>
<dbReference type="Proteomes" id="UP000740413">
    <property type="component" value="Unassembled WGS sequence"/>
</dbReference>
<protein>
    <submittedName>
        <fullName evidence="1">Uncharacterized protein</fullName>
    </submittedName>
</protein>
<organism evidence="1 2">
    <name type="scientific">Zobellia barbeyronii</name>
    <dbReference type="NCBI Taxonomy" id="2748009"/>
    <lineage>
        <taxon>Bacteria</taxon>
        <taxon>Pseudomonadati</taxon>
        <taxon>Bacteroidota</taxon>
        <taxon>Flavobacteriia</taxon>
        <taxon>Flavobacteriales</taxon>
        <taxon>Flavobacteriaceae</taxon>
        <taxon>Zobellia</taxon>
    </lineage>
</organism>
<evidence type="ECO:0000313" key="1">
    <source>
        <dbReference type="EMBL" id="MBT2161300.1"/>
    </source>
</evidence>
<sequence>MEEKYQIELVLNDNLSLQELEITNRYWFIEDGIFKETPSNIGREFGLRSFEISTIARNGSYLNITQYCSGCKLKQELKADSITLAKTYLKPSWTCTTCLKQIEQAKFDRLKEEKILTQKRRFNKFVQATEEKAWYKFTRTELKLLIQMLQAPSTKHLIEKLIELKEKKYWSILHRANEYGLVDLVKNSKNYIIQHYPLYNLEEHVKPYLEVLQKPPSSTKEKHSRISFRMLKNKNRNSADDPLNNGVIVLGNDVVFKAGEPLSYALYARENGDVHLSITPSDKIVKYKNLTRT</sequence>
<keyword evidence="2" id="KW-1185">Reference proteome</keyword>
<gene>
    <name evidence="1" type="ORF">HW347_08475</name>
</gene>
<accession>A0ABS5WDY2</accession>
<dbReference type="EMBL" id="JACATN010000002">
    <property type="protein sequence ID" value="MBT2161300.1"/>
    <property type="molecule type" value="Genomic_DNA"/>
</dbReference>
<proteinExistence type="predicted"/>
<name>A0ABS5WDY2_9FLAO</name>
<dbReference type="RefSeq" id="WP_214611440.1">
    <property type="nucleotide sequence ID" value="NZ_JACATN010000002.1"/>
</dbReference>
<evidence type="ECO:0000313" key="2">
    <source>
        <dbReference type="Proteomes" id="UP000740413"/>
    </source>
</evidence>
<comment type="caution">
    <text evidence="1">The sequence shown here is derived from an EMBL/GenBank/DDBJ whole genome shotgun (WGS) entry which is preliminary data.</text>
</comment>